<organism evidence="3">
    <name type="scientific">Schlesneria paludicola</name>
    <dbReference type="NCBI Taxonomy" id="360056"/>
    <lineage>
        <taxon>Bacteria</taxon>
        <taxon>Pseudomonadati</taxon>
        <taxon>Planctomycetota</taxon>
        <taxon>Planctomycetia</taxon>
        <taxon>Planctomycetales</taxon>
        <taxon>Planctomycetaceae</taxon>
        <taxon>Schlesneria</taxon>
    </lineage>
</organism>
<dbReference type="AlphaFoldDB" id="A0A7C2NX61"/>
<accession>A0A7C2NX61</accession>
<feature type="transmembrane region" description="Helical" evidence="2">
    <location>
        <begin position="107"/>
        <end position="130"/>
    </location>
</feature>
<reference evidence="3" key="1">
    <citation type="journal article" date="2020" name="mSystems">
        <title>Genome- and Community-Level Interaction Insights into Carbon Utilization and Element Cycling Functions of Hydrothermarchaeota in Hydrothermal Sediment.</title>
        <authorList>
            <person name="Zhou Z."/>
            <person name="Liu Y."/>
            <person name="Xu W."/>
            <person name="Pan J."/>
            <person name="Luo Z.H."/>
            <person name="Li M."/>
        </authorList>
    </citation>
    <scope>NUCLEOTIDE SEQUENCE [LARGE SCALE GENOMIC DNA]</scope>
    <source>
        <strain evidence="3">SpSt-339</strain>
    </source>
</reference>
<dbReference type="EMBL" id="DSOK01000172">
    <property type="protein sequence ID" value="HEN14989.1"/>
    <property type="molecule type" value="Genomic_DNA"/>
</dbReference>
<evidence type="ECO:0000256" key="1">
    <source>
        <dbReference type="SAM" id="Coils"/>
    </source>
</evidence>
<comment type="caution">
    <text evidence="3">The sequence shown here is derived from an EMBL/GenBank/DDBJ whole genome shotgun (WGS) entry which is preliminary data.</text>
</comment>
<sequence length="217" mass="23593">MTVDKMKQQELTELLDRVQQLEAELAAEGTAGQWPPKSFYFEYHATAGFLLGTLGAMASLLANVIGAPVAGKSPLELIRVYLTFPLGERALQLASQQTDVYVIGDGVILAVGCCLYLATGMLLGVPFFVALSRLTEGKSVGYRLFVATVLSLGLWLFNFYAVLSWLQPALIGGNWITDPAILPAWVAAVTHLIFGWTLALLYPLGRFRPYQQPATAP</sequence>
<feature type="coiled-coil region" evidence="1">
    <location>
        <begin position="4"/>
        <end position="31"/>
    </location>
</feature>
<proteinExistence type="predicted"/>
<feature type="transmembrane region" description="Helical" evidence="2">
    <location>
        <begin position="142"/>
        <end position="162"/>
    </location>
</feature>
<evidence type="ECO:0000256" key="2">
    <source>
        <dbReference type="SAM" id="Phobius"/>
    </source>
</evidence>
<gene>
    <name evidence="3" type="ORF">ENQ76_05900</name>
</gene>
<feature type="transmembrane region" description="Helical" evidence="2">
    <location>
        <begin position="47"/>
        <end position="70"/>
    </location>
</feature>
<feature type="transmembrane region" description="Helical" evidence="2">
    <location>
        <begin position="182"/>
        <end position="202"/>
    </location>
</feature>
<name>A0A7C2NX61_9PLAN</name>
<keyword evidence="2" id="KW-1133">Transmembrane helix</keyword>
<keyword evidence="1" id="KW-0175">Coiled coil</keyword>
<evidence type="ECO:0000313" key="3">
    <source>
        <dbReference type="EMBL" id="HEN14989.1"/>
    </source>
</evidence>
<keyword evidence="2" id="KW-0472">Membrane</keyword>
<keyword evidence="2" id="KW-0812">Transmembrane</keyword>
<protein>
    <submittedName>
        <fullName evidence="3">Uncharacterized protein</fullName>
    </submittedName>
</protein>